<dbReference type="Proteomes" id="UP001164948">
    <property type="component" value="Chromosome"/>
</dbReference>
<protein>
    <submittedName>
        <fullName evidence="2">DUF1837 domain-containing protein</fullName>
    </submittedName>
</protein>
<dbReference type="InterPro" id="IPR014976">
    <property type="entry name" value="AbpA_HamA_C"/>
</dbReference>
<name>A0AAE9UKH5_STRDY</name>
<evidence type="ECO:0000313" key="2">
    <source>
        <dbReference type="EMBL" id="WAI92170.1"/>
    </source>
</evidence>
<reference evidence="2" key="1">
    <citation type="submission" date="2022-03" db="EMBL/GenBank/DDBJ databases">
        <title>Characterization and genomic analysis of a Streptococcus dysgalactiae associated with cultured channel catfish mortalities in China.</title>
        <authorList>
            <person name="Wang J."/>
            <person name="Geng Y."/>
        </authorList>
    </citation>
    <scope>NUCLEOTIDE SEQUENCE</scope>
    <source>
        <strain evidence="2">WJ001</strain>
    </source>
</reference>
<dbReference type="Pfam" id="PF08878">
    <property type="entry name" value="HamA"/>
    <property type="match status" value="1"/>
</dbReference>
<organism evidence="2 3">
    <name type="scientific">Streptococcus dysgalactiae</name>
    <dbReference type="NCBI Taxonomy" id="1334"/>
    <lineage>
        <taxon>Bacteria</taxon>
        <taxon>Bacillati</taxon>
        <taxon>Bacillota</taxon>
        <taxon>Bacilli</taxon>
        <taxon>Lactobacillales</taxon>
        <taxon>Streptococcaceae</taxon>
        <taxon>Streptococcus</taxon>
    </lineage>
</organism>
<dbReference type="EMBL" id="CP095081">
    <property type="protein sequence ID" value="WAI92170.1"/>
    <property type="molecule type" value="Genomic_DNA"/>
</dbReference>
<dbReference type="AlphaFoldDB" id="A0AAE9UKH5"/>
<gene>
    <name evidence="2" type="ORF">MP619_06490</name>
</gene>
<proteinExistence type="predicted"/>
<feature type="domain" description="Anti-bacteriophage protein A/HamA C-terminal" evidence="1">
    <location>
        <begin position="7"/>
        <end position="266"/>
    </location>
</feature>
<sequence length="269" mass="30903">MKKMHSYIKYLTQEDPIITDEGKQIEILHLDIQDDSEIFEDWAKQFRRNYCSDDELAEMTGCMNISAKEYLENFKLPSDSRIGRSTMSGDFGEILVSDYLQYVEEYVVPRTRYNRKVNKDTSTQGSDVLGYKKDSLNAVNDEVVVIEVKSSASNSSTVKAKNKLQEAIDHSNKDFKRFSTSIVASYLRLKESNIDQANVVERFLNITDNPFNVIYGAAAVHSSQSYDIDIIKQAVSKNHKDYQKLRLLVIHSDELMEFIKELYSKASEV</sequence>
<dbReference type="RefSeq" id="WP_214257440.1">
    <property type="nucleotide sequence ID" value="NZ_CP095081.1"/>
</dbReference>
<accession>A0AAE9UKH5</accession>
<evidence type="ECO:0000259" key="1">
    <source>
        <dbReference type="Pfam" id="PF08878"/>
    </source>
</evidence>
<evidence type="ECO:0000313" key="3">
    <source>
        <dbReference type="Proteomes" id="UP001164948"/>
    </source>
</evidence>